<evidence type="ECO:0000313" key="1">
    <source>
        <dbReference type="EMBL" id="OGE19784.1"/>
    </source>
</evidence>
<gene>
    <name evidence="1" type="ORF">A2871_02255</name>
</gene>
<accession>A0A1F5ITS0</accession>
<dbReference type="EMBL" id="MFCR01000001">
    <property type="protein sequence ID" value="OGE19784.1"/>
    <property type="molecule type" value="Genomic_DNA"/>
</dbReference>
<evidence type="ECO:0000313" key="2">
    <source>
        <dbReference type="Proteomes" id="UP000176336"/>
    </source>
</evidence>
<organism evidence="1 2">
    <name type="scientific">Candidatus Daviesbacteria bacterium RIFCSPHIGHO2_01_FULL_41_23</name>
    <dbReference type="NCBI Taxonomy" id="1797764"/>
    <lineage>
        <taxon>Bacteria</taxon>
        <taxon>Candidatus Daviesiibacteriota</taxon>
    </lineage>
</organism>
<dbReference type="Proteomes" id="UP000176336">
    <property type="component" value="Unassembled WGS sequence"/>
</dbReference>
<protein>
    <submittedName>
        <fullName evidence="1">Uncharacterized protein</fullName>
    </submittedName>
</protein>
<reference evidence="1 2" key="1">
    <citation type="journal article" date="2016" name="Nat. Commun.">
        <title>Thousands of microbial genomes shed light on interconnected biogeochemical processes in an aquifer system.</title>
        <authorList>
            <person name="Anantharaman K."/>
            <person name="Brown C.T."/>
            <person name="Hug L.A."/>
            <person name="Sharon I."/>
            <person name="Castelle C.J."/>
            <person name="Probst A.J."/>
            <person name="Thomas B.C."/>
            <person name="Singh A."/>
            <person name="Wilkins M.J."/>
            <person name="Karaoz U."/>
            <person name="Brodie E.L."/>
            <person name="Williams K.H."/>
            <person name="Hubbard S.S."/>
            <person name="Banfield J.F."/>
        </authorList>
    </citation>
    <scope>NUCLEOTIDE SEQUENCE [LARGE SCALE GENOMIC DNA]</scope>
</reference>
<name>A0A1F5ITS0_9BACT</name>
<comment type="caution">
    <text evidence="1">The sequence shown here is derived from an EMBL/GenBank/DDBJ whole genome shotgun (WGS) entry which is preliminary data.</text>
</comment>
<dbReference type="AlphaFoldDB" id="A0A1F5ITS0"/>
<proteinExistence type="predicted"/>
<sequence>MHFTTILQNVNIHFTTILQNPASIHFSYKFPYSKKTSGGSFLRSLIPKGFLLIVQSKKVQ</sequence>